<comment type="caution">
    <text evidence="2">The sequence shown here is derived from an EMBL/GenBank/DDBJ whole genome shotgun (WGS) entry which is preliminary data.</text>
</comment>
<evidence type="ECO:0000313" key="3">
    <source>
        <dbReference type="Proteomes" id="UP000283387"/>
    </source>
</evidence>
<keyword evidence="3" id="KW-1185">Reference proteome</keyword>
<keyword evidence="1" id="KW-0812">Transmembrane</keyword>
<gene>
    <name evidence="2" type="ORF">BC643_0491</name>
</gene>
<protein>
    <submittedName>
        <fullName evidence="2">RseC/MucC-like positive regulator of sigma(E)</fullName>
    </submittedName>
</protein>
<sequence>MSGEITHTGIVKKLSEKGLIVSIINESACASCHAKGACTAADMKDKEVEIHHFDGEYSVGQHVSIIGKTEQGFKALFWGYLLPFLLVLTILIVSTSIGLSEGISGLSAIAVLVPYYLFLYLFRNKMKKSFEFEIKPL</sequence>
<reference evidence="2 3" key="1">
    <citation type="submission" date="2018-09" db="EMBL/GenBank/DDBJ databases">
        <title>Genomic Encyclopedia of Archaeal and Bacterial Type Strains, Phase II (KMG-II): from individual species to whole genera.</title>
        <authorList>
            <person name="Goeker M."/>
        </authorList>
    </citation>
    <scope>NUCLEOTIDE SEQUENCE [LARGE SCALE GENOMIC DNA]</scope>
    <source>
        <strain evidence="2 3">DSM 27148</strain>
    </source>
</reference>
<feature type="transmembrane region" description="Helical" evidence="1">
    <location>
        <begin position="103"/>
        <end position="122"/>
    </location>
</feature>
<feature type="transmembrane region" description="Helical" evidence="1">
    <location>
        <begin position="75"/>
        <end position="97"/>
    </location>
</feature>
<evidence type="ECO:0000256" key="1">
    <source>
        <dbReference type="SAM" id="Phobius"/>
    </source>
</evidence>
<evidence type="ECO:0000313" key="2">
    <source>
        <dbReference type="EMBL" id="RKD90155.1"/>
    </source>
</evidence>
<keyword evidence="1" id="KW-0472">Membrane</keyword>
<accession>A0A419W3U7</accession>
<dbReference type="Pfam" id="PF04246">
    <property type="entry name" value="RseC_MucC"/>
    <property type="match status" value="1"/>
</dbReference>
<dbReference type="EMBL" id="RAPN01000001">
    <property type="protein sequence ID" value="RKD90155.1"/>
    <property type="molecule type" value="Genomic_DNA"/>
</dbReference>
<dbReference type="Proteomes" id="UP000283387">
    <property type="component" value="Unassembled WGS sequence"/>
</dbReference>
<organism evidence="2 3">
    <name type="scientific">Mangrovibacterium diazotrophicum</name>
    <dbReference type="NCBI Taxonomy" id="1261403"/>
    <lineage>
        <taxon>Bacteria</taxon>
        <taxon>Pseudomonadati</taxon>
        <taxon>Bacteroidota</taxon>
        <taxon>Bacteroidia</taxon>
        <taxon>Marinilabiliales</taxon>
        <taxon>Prolixibacteraceae</taxon>
        <taxon>Mangrovibacterium</taxon>
    </lineage>
</organism>
<dbReference type="RefSeq" id="WP_120271584.1">
    <property type="nucleotide sequence ID" value="NZ_RAPN01000001.1"/>
</dbReference>
<dbReference type="OrthoDB" id="1120636at2"/>
<dbReference type="AlphaFoldDB" id="A0A419W3U7"/>
<proteinExistence type="predicted"/>
<keyword evidence="1" id="KW-1133">Transmembrane helix</keyword>
<name>A0A419W3U7_9BACT</name>